<dbReference type="Pfam" id="PF01226">
    <property type="entry name" value="Form_Nir_trans"/>
    <property type="match status" value="1"/>
</dbReference>
<feature type="transmembrane region" description="Helical" evidence="6">
    <location>
        <begin position="34"/>
        <end position="58"/>
    </location>
</feature>
<keyword evidence="2 6" id="KW-0812">Transmembrane</keyword>
<evidence type="ECO:0000256" key="1">
    <source>
        <dbReference type="ARBA" id="ARBA00004141"/>
    </source>
</evidence>
<feature type="transmembrane region" description="Helical" evidence="6">
    <location>
        <begin position="196"/>
        <end position="218"/>
    </location>
</feature>
<dbReference type="RefSeq" id="WP_169202660.1">
    <property type="nucleotide sequence ID" value="NZ_CP059467.1"/>
</dbReference>
<sequence length="274" mass="28506">MTKEHLLFGDAYQPREIARRVEALGVVKARADALTILVLAVLAGAFISLGALFFTIVVTGSNLGFGVTRLLGGLSFCLGLVLVVIGGAELFTGNNLLAMAWASGMISARDVLRNWCLAYLGNVVGCLGTVLLVVWADSAALGGGTVGETALQIARTKADLPLREAFVRGILCNTLVCLAVWLAMGGHSVTDKFLAILLPISAFVAIGFEHSIANWFFLPFGLALDGQGSVSMPGAARNLAAVTAGNILGGTLLVAGVYWLAYLRNGSPRDGPSS</sequence>
<dbReference type="PROSITE" id="PS01005">
    <property type="entry name" value="FORMATE_NITRITE_TP_1"/>
    <property type="match status" value="1"/>
</dbReference>
<keyword evidence="3 6" id="KW-1133">Transmembrane helix</keyword>
<comment type="subcellular location">
    <subcellularLocation>
        <location evidence="1">Membrane</location>
        <topology evidence="1">Multi-pass membrane protein</topology>
    </subcellularLocation>
</comment>
<dbReference type="InterPro" id="IPR024002">
    <property type="entry name" value="For/NO2_transpt_CS"/>
</dbReference>
<evidence type="ECO:0000256" key="6">
    <source>
        <dbReference type="SAM" id="Phobius"/>
    </source>
</evidence>
<comment type="caution">
    <text evidence="7">The sequence shown here is derived from an EMBL/GenBank/DDBJ whole genome shotgun (WGS) entry which is preliminary data.</text>
</comment>
<feature type="transmembrane region" description="Helical" evidence="6">
    <location>
        <begin position="165"/>
        <end position="184"/>
    </location>
</feature>
<accession>A0ABX1NVY0</accession>
<dbReference type="PANTHER" id="PTHR30520">
    <property type="entry name" value="FORMATE TRANSPORTER-RELATED"/>
    <property type="match status" value="1"/>
</dbReference>
<dbReference type="Gene3D" id="1.20.1080.10">
    <property type="entry name" value="Glycerol uptake facilitator protein"/>
    <property type="match status" value="1"/>
</dbReference>
<gene>
    <name evidence="7" type="ORF">GPA24_10990</name>
</gene>
<feature type="transmembrane region" description="Helical" evidence="6">
    <location>
        <begin position="112"/>
        <end position="136"/>
    </location>
</feature>
<evidence type="ECO:0000256" key="3">
    <source>
        <dbReference type="ARBA" id="ARBA00022989"/>
    </source>
</evidence>
<proteinExistence type="inferred from homology"/>
<evidence type="ECO:0000256" key="5">
    <source>
        <dbReference type="ARBA" id="ARBA00049660"/>
    </source>
</evidence>
<organism evidence="7 8">
    <name type="scientific">Aromatoleum bremense</name>
    <dbReference type="NCBI Taxonomy" id="76115"/>
    <lineage>
        <taxon>Bacteria</taxon>
        <taxon>Pseudomonadati</taxon>
        <taxon>Pseudomonadota</taxon>
        <taxon>Betaproteobacteria</taxon>
        <taxon>Rhodocyclales</taxon>
        <taxon>Rhodocyclaceae</taxon>
        <taxon>Aromatoleum</taxon>
    </lineage>
</organism>
<keyword evidence="8" id="KW-1185">Reference proteome</keyword>
<dbReference type="Proteomes" id="UP000633943">
    <property type="component" value="Unassembled WGS sequence"/>
</dbReference>
<dbReference type="EMBL" id="WTVP01000027">
    <property type="protein sequence ID" value="NMG16058.1"/>
    <property type="molecule type" value="Genomic_DNA"/>
</dbReference>
<dbReference type="InterPro" id="IPR023271">
    <property type="entry name" value="Aquaporin-like"/>
</dbReference>
<comment type="similarity">
    <text evidence="5">Belongs to the FNT transporter (TC 1.A.16) family.</text>
</comment>
<dbReference type="InterPro" id="IPR000292">
    <property type="entry name" value="For/NO2_transpt"/>
</dbReference>
<evidence type="ECO:0000313" key="7">
    <source>
        <dbReference type="EMBL" id="NMG16058.1"/>
    </source>
</evidence>
<keyword evidence="4 6" id="KW-0472">Membrane</keyword>
<feature type="transmembrane region" description="Helical" evidence="6">
    <location>
        <begin position="70"/>
        <end position="91"/>
    </location>
</feature>
<evidence type="ECO:0000313" key="8">
    <source>
        <dbReference type="Proteomes" id="UP000633943"/>
    </source>
</evidence>
<feature type="transmembrane region" description="Helical" evidence="6">
    <location>
        <begin position="238"/>
        <end position="261"/>
    </location>
</feature>
<reference evidence="7 8" key="1">
    <citation type="submission" date="2019-12" db="EMBL/GenBank/DDBJ databases">
        <title>Comparative genomics gives insights into the taxonomy of the Azoarcus-Aromatoleum group and reveals separate origins of nif in the plant-associated Azoarcus and non-plant-associated Aromatoleum sub-groups.</title>
        <authorList>
            <person name="Lafos M."/>
            <person name="Maluk M."/>
            <person name="Batista M."/>
            <person name="Junghare M."/>
            <person name="Carmona M."/>
            <person name="Faoro H."/>
            <person name="Cruz L.M."/>
            <person name="Battistoni F."/>
            <person name="De Souza E."/>
            <person name="Pedrosa F."/>
            <person name="Chen W.-M."/>
            <person name="Poole P.S."/>
            <person name="Dixon R.A."/>
            <person name="James E.K."/>
        </authorList>
    </citation>
    <scope>NUCLEOTIDE SEQUENCE [LARGE SCALE GENOMIC DNA]</scope>
    <source>
        <strain evidence="7 8">PbN1</strain>
    </source>
</reference>
<dbReference type="PANTHER" id="PTHR30520:SF6">
    <property type="entry name" value="FORMATE_NITRATE FAMILY TRANSPORTER (EUROFUNG)"/>
    <property type="match status" value="1"/>
</dbReference>
<protein>
    <submittedName>
        <fullName evidence="7">Formate transporter FocA</fullName>
    </submittedName>
</protein>
<name>A0ABX1NVY0_9RHOO</name>
<evidence type="ECO:0000256" key="4">
    <source>
        <dbReference type="ARBA" id="ARBA00023136"/>
    </source>
</evidence>
<evidence type="ECO:0000256" key="2">
    <source>
        <dbReference type="ARBA" id="ARBA00022692"/>
    </source>
</evidence>